<name>X1D7Y5_9ZZZZ</name>
<proteinExistence type="predicted"/>
<accession>X1D7Y5</accession>
<gene>
    <name evidence="1" type="ORF">S01H4_44210</name>
</gene>
<sequence length="84" mass="9271">MRINNNGTIADKEKIVFANYTCSCGADGGCALLFVNRHTSDFVKIEVRFYNSNLIHSQILAVLREKLLAVDVGVSAKKILGKRT</sequence>
<protein>
    <submittedName>
        <fullName evidence="1">Uncharacterized protein</fullName>
    </submittedName>
</protein>
<evidence type="ECO:0000313" key="1">
    <source>
        <dbReference type="EMBL" id="GAH04395.1"/>
    </source>
</evidence>
<dbReference type="EMBL" id="BART01024485">
    <property type="protein sequence ID" value="GAH04395.1"/>
    <property type="molecule type" value="Genomic_DNA"/>
</dbReference>
<dbReference type="AlphaFoldDB" id="X1D7Y5"/>
<reference evidence="1" key="1">
    <citation type="journal article" date="2014" name="Front. Microbiol.">
        <title>High frequency of phylogenetically diverse reductive dehalogenase-homologous genes in deep subseafloor sedimentary metagenomes.</title>
        <authorList>
            <person name="Kawai M."/>
            <person name="Futagami T."/>
            <person name="Toyoda A."/>
            <person name="Takaki Y."/>
            <person name="Nishi S."/>
            <person name="Hori S."/>
            <person name="Arai W."/>
            <person name="Tsubouchi T."/>
            <person name="Morono Y."/>
            <person name="Uchiyama I."/>
            <person name="Ito T."/>
            <person name="Fujiyama A."/>
            <person name="Inagaki F."/>
            <person name="Takami H."/>
        </authorList>
    </citation>
    <scope>NUCLEOTIDE SEQUENCE</scope>
    <source>
        <strain evidence="1">Expedition CK06-06</strain>
    </source>
</reference>
<comment type="caution">
    <text evidence="1">The sequence shown here is derived from an EMBL/GenBank/DDBJ whole genome shotgun (WGS) entry which is preliminary data.</text>
</comment>
<organism evidence="1">
    <name type="scientific">marine sediment metagenome</name>
    <dbReference type="NCBI Taxonomy" id="412755"/>
    <lineage>
        <taxon>unclassified sequences</taxon>
        <taxon>metagenomes</taxon>
        <taxon>ecological metagenomes</taxon>
    </lineage>
</organism>